<dbReference type="NCBIfam" id="TIGR02436">
    <property type="entry name" value="four helix bundle protein"/>
    <property type="match status" value="1"/>
</dbReference>
<dbReference type="InterPro" id="IPR012657">
    <property type="entry name" value="23S_rRNA-intervening_sequence"/>
</dbReference>
<dbReference type="Gene3D" id="1.20.1440.60">
    <property type="entry name" value="23S rRNA-intervening sequence"/>
    <property type="match status" value="1"/>
</dbReference>
<evidence type="ECO:0000313" key="3">
    <source>
        <dbReference type="EMBL" id="MBT1072747.1"/>
    </source>
</evidence>
<evidence type="ECO:0000313" key="4">
    <source>
        <dbReference type="Proteomes" id="UP000784128"/>
    </source>
</evidence>
<dbReference type="RefSeq" id="WP_214300046.1">
    <property type="nucleotide sequence ID" value="NZ_JAHDYS010000012.1"/>
</dbReference>
<proteinExistence type="predicted"/>
<evidence type="ECO:0000259" key="2">
    <source>
        <dbReference type="Pfam" id="PF01396"/>
    </source>
</evidence>
<dbReference type="Pfam" id="PF01396">
    <property type="entry name" value="Zn_ribbon_Top1"/>
    <property type="match status" value="1"/>
</dbReference>
<dbReference type="SUPFAM" id="SSF57783">
    <property type="entry name" value="Zinc beta-ribbon"/>
    <property type="match status" value="1"/>
</dbReference>
<protein>
    <submittedName>
        <fullName evidence="3">Four helix bundle suffix domain-containing protein</fullName>
    </submittedName>
</protein>
<name>A0ABS5UAP9_9BACT</name>
<feature type="domain" description="DNA topoisomerase type IA zn finger" evidence="2">
    <location>
        <begin position="217"/>
        <end position="249"/>
    </location>
</feature>
<dbReference type="Gene3D" id="3.30.65.10">
    <property type="entry name" value="Bacterial Topoisomerase I, domain 1"/>
    <property type="match status" value="1"/>
</dbReference>
<reference evidence="3 4" key="1">
    <citation type="submission" date="2021-05" db="EMBL/GenBank/DDBJ databases">
        <title>The draft genome of Geobacter chapellei DSM 13688.</title>
        <authorList>
            <person name="Xu Z."/>
            <person name="Masuda Y."/>
            <person name="Itoh H."/>
            <person name="Senoo K."/>
        </authorList>
    </citation>
    <scope>NUCLEOTIDE SEQUENCE [LARGE SCALE GENOMIC DNA]</scope>
    <source>
        <strain evidence="3 4">DSM 13688</strain>
    </source>
</reference>
<dbReference type="EMBL" id="JAHDYS010000012">
    <property type="protein sequence ID" value="MBT1072747.1"/>
    <property type="molecule type" value="Genomic_DNA"/>
</dbReference>
<evidence type="ECO:0000256" key="1">
    <source>
        <dbReference type="SAM" id="MobiDB-lite"/>
    </source>
</evidence>
<feature type="region of interest" description="Disordered" evidence="1">
    <location>
        <begin position="102"/>
        <end position="133"/>
    </location>
</feature>
<feature type="region of interest" description="Disordered" evidence="1">
    <location>
        <begin position="194"/>
        <end position="217"/>
    </location>
</feature>
<dbReference type="InterPro" id="IPR036583">
    <property type="entry name" value="23S_rRNA_IVS_sf"/>
</dbReference>
<sequence>MNESGTYKKLRPSGGYRDLRSFQASTIVYDATVSFCERFIDKRSRLVDQMVQAARSGRQNIAEGSRAAATSSQTELRLVNVARASLDELLLDYEDFLRQRGKRQWTKDDPEAKEVRGVGKKLHHRSDRTDRADPTDHEAYAAWLQHSDPAIVANAMICLIHQTNYLLDQQISVLERSFVNEGGYSEQLAAARLQKRKSLHPTDRSDPTDEKRKFPPCPKCGKPMVVRTARQGKNAGSQFLGCSSYPQCRGIAAV</sequence>
<gene>
    <name evidence="3" type="ORF">KJB30_13195</name>
</gene>
<accession>A0ABS5UAP9</accession>
<feature type="compositionally biased region" description="Basic and acidic residues" evidence="1">
    <location>
        <begin position="200"/>
        <end position="213"/>
    </location>
</feature>
<dbReference type="NCBIfam" id="TIGR04258">
    <property type="entry name" value="4helix_suffix"/>
    <property type="match status" value="1"/>
</dbReference>
<dbReference type="InterPro" id="IPR026354">
    <property type="entry name" value="4helix_suffix_dom"/>
</dbReference>
<dbReference type="SUPFAM" id="SSF158446">
    <property type="entry name" value="IVS-encoded protein-like"/>
    <property type="match status" value="1"/>
</dbReference>
<dbReference type="Proteomes" id="UP000784128">
    <property type="component" value="Unassembled WGS sequence"/>
</dbReference>
<comment type="caution">
    <text evidence="3">The sequence shown here is derived from an EMBL/GenBank/DDBJ whole genome shotgun (WGS) entry which is preliminary data.</text>
</comment>
<keyword evidence="4" id="KW-1185">Reference proteome</keyword>
<organism evidence="3 4">
    <name type="scientific">Pelotalea chapellei</name>
    <dbReference type="NCBI Taxonomy" id="44671"/>
    <lineage>
        <taxon>Bacteria</taxon>
        <taxon>Pseudomonadati</taxon>
        <taxon>Thermodesulfobacteriota</taxon>
        <taxon>Desulfuromonadia</taxon>
        <taxon>Geobacterales</taxon>
        <taxon>Geobacteraceae</taxon>
        <taxon>Pelotalea</taxon>
    </lineage>
</organism>
<feature type="compositionally biased region" description="Basic and acidic residues" evidence="1">
    <location>
        <begin position="105"/>
        <end position="117"/>
    </location>
</feature>
<dbReference type="InterPro" id="IPR013498">
    <property type="entry name" value="Topo_IA_Znf"/>
</dbReference>